<proteinExistence type="predicted"/>
<feature type="compositionally biased region" description="Polar residues" evidence="1">
    <location>
        <begin position="216"/>
        <end position="233"/>
    </location>
</feature>
<organism evidence="2 3">
    <name type="scientific">Lentinula raphanica</name>
    <dbReference type="NCBI Taxonomy" id="153919"/>
    <lineage>
        <taxon>Eukaryota</taxon>
        <taxon>Fungi</taxon>
        <taxon>Dikarya</taxon>
        <taxon>Basidiomycota</taxon>
        <taxon>Agaricomycotina</taxon>
        <taxon>Agaricomycetes</taxon>
        <taxon>Agaricomycetidae</taxon>
        <taxon>Agaricales</taxon>
        <taxon>Marasmiineae</taxon>
        <taxon>Omphalotaceae</taxon>
        <taxon>Lentinula</taxon>
    </lineage>
</organism>
<dbReference type="EMBL" id="MU807620">
    <property type="protein sequence ID" value="KAJ3831282.1"/>
    <property type="molecule type" value="Genomic_DNA"/>
</dbReference>
<dbReference type="Proteomes" id="UP001163846">
    <property type="component" value="Unassembled WGS sequence"/>
</dbReference>
<feature type="compositionally biased region" description="Acidic residues" evidence="1">
    <location>
        <begin position="563"/>
        <end position="572"/>
    </location>
</feature>
<dbReference type="AlphaFoldDB" id="A0AA38U2N6"/>
<evidence type="ECO:0000313" key="3">
    <source>
        <dbReference type="Proteomes" id="UP001163846"/>
    </source>
</evidence>
<feature type="compositionally biased region" description="Acidic residues" evidence="1">
    <location>
        <begin position="579"/>
        <end position="591"/>
    </location>
</feature>
<evidence type="ECO:0000313" key="2">
    <source>
        <dbReference type="EMBL" id="KAJ3831282.1"/>
    </source>
</evidence>
<name>A0AA38U2N6_9AGAR</name>
<feature type="region of interest" description="Disordered" evidence="1">
    <location>
        <begin position="79"/>
        <end position="116"/>
    </location>
</feature>
<protein>
    <submittedName>
        <fullName evidence="2">Uncharacterized protein</fullName>
    </submittedName>
</protein>
<feature type="region of interest" description="Disordered" evidence="1">
    <location>
        <begin position="488"/>
        <end position="614"/>
    </location>
</feature>
<gene>
    <name evidence="2" type="ORF">F5878DRAFT_667723</name>
</gene>
<sequence length="614" mass="68952">MTQGVSNFNTSRRLPLVVEPMTFFQFGDKTRPPVTISNRYLPGYARSSWNPEQVLGRQHKSQSPYPMMSMQPDTYITYPRQASPPNSPPVDHSGWQWQPPPSYLPTPYNHPTKSVVVPSHNDLELRQMSVPSPQRAPMSQPKRSDGAYMEREYSSNIKKPSQTSLSPAQLTSYPLMTSLHDSRPAVPRAMQPLMQGATPLPPQSHSWPHISLPNKQAQSWAGRTPGNIGNQSVPAPKSPETPVLIRQIQSTVDAMEEVTIDLLASQCRQLALMIRLRDHPERLQEDWIRLVIQLDTDRPLPLQRALQQDHVKLEFDKVVQQINTLYPDHQIPVRQKPAVAVSPRQNLDMSHNSLRVETNIPTRSTSQTVASTLENPQDLNISKPPVGIVQSLIETPTAQHTVPPRAMEPISDPGLLQKVDELGRQSYREWDQEGTQDLTTGNNKLVPHLEKSDYRYANVPRQGLAFSNGDGLRSHFWKHKDYNFGNPSIPLSSTPRNMVPGPPPPPEPPPSFALSVSSSVDSHYQSAGSRSSSPYSRGYQWNSSTSPNRFIDDMVSTTVDLQENSDTDDDEPNSTNIVEVEEMGPGQDEDDNKTTEQGEGMSDEFCFQRNLRKK</sequence>
<feature type="region of interest" description="Disordered" evidence="1">
    <location>
        <begin position="128"/>
        <end position="167"/>
    </location>
</feature>
<keyword evidence="3" id="KW-1185">Reference proteome</keyword>
<feature type="compositionally biased region" description="Pro residues" evidence="1">
    <location>
        <begin position="500"/>
        <end position="511"/>
    </location>
</feature>
<feature type="compositionally biased region" description="Basic and acidic residues" evidence="1">
    <location>
        <begin position="142"/>
        <end position="153"/>
    </location>
</feature>
<feature type="compositionally biased region" description="Low complexity" evidence="1">
    <location>
        <begin position="512"/>
        <end position="539"/>
    </location>
</feature>
<feature type="compositionally biased region" description="Polar residues" evidence="1">
    <location>
        <begin position="154"/>
        <end position="167"/>
    </location>
</feature>
<evidence type="ECO:0000256" key="1">
    <source>
        <dbReference type="SAM" id="MobiDB-lite"/>
    </source>
</evidence>
<feature type="region of interest" description="Disordered" evidence="1">
    <location>
        <begin position="216"/>
        <end position="241"/>
    </location>
</feature>
<comment type="caution">
    <text evidence="2">The sequence shown here is derived from an EMBL/GenBank/DDBJ whole genome shotgun (WGS) entry which is preliminary data.</text>
</comment>
<reference evidence="2" key="1">
    <citation type="submission" date="2022-08" db="EMBL/GenBank/DDBJ databases">
        <authorList>
            <consortium name="DOE Joint Genome Institute"/>
            <person name="Min B."/>
            <person name="Riley R."/>
            <person name="Sierra-Patev S."/>
            <person name="Naranjo-Ortiz M."/>
            <person name="Looney B."/>
            <person name="Konkel Z."/>
            <person name="Slot J.C."/>
            <person name="Sakamoto Y."/>
            <person name="Steenwyk J.L."/>
            <person name="Rokas A."/>
            <person name="Carro J."/>
            <person name="Camarero S."/>
            <person name="Ferreira P."/>
            <person name="Molpeceres G."/>
            <person name="Ruiz-Duenas F.J."/>
            <person name="Serrano A."/>
            <person name="Henrissat B."/>
            <person name="Drula E."/>
            <person name="Hughes K.W."/>
            <person name="Mata J.L."/>
            <person name="Ishikawa N.K."/>
            <person name="Vargas-Isla R."/>
            <person name="Ushijima S."/>
            <person name="Smith C.A."/>
            <person name="Ahrendt S."/>
            <person name="Andreopoulos W."/>
            <person name="He G."/>
            <person name="Labutti K."/>
            <person name="Lipzen A."/>
            <person name="Ng V."/>
            <person name="Sandor L."/>
            <person name="Barry K."/>
            <person name="Martinez A.T."/>
            <person name="Xiao Y."/>
            <person name="Gibbons J.G."/>
            <person name="Terashima K."/>
            <person name="Hibbett D.S."/>
            <person name="Grigoriev I.V."/>
        </authorList>
    </citation>
    <scope>NUCLEOTIDE SEQUENCE</scope>
    <source>
        <strain evidence="2">TFB9207</strain>
    </source>
</reference>
<accession>A0AA38U2N6</accession>